<keyword evidence="4" id="KW-1185">Reference proteome</keyword>
<dbReference type="Pfam" id="PF07734">
    <property type="entry name" value="FBA_1"/>
    <property type="match status" value="2"/>
</dbReference>
<dbReference type="Proteomes" id="UP000596660">
    <property type="component" value="Unplaced"/>
</dbReference>
<dbReference type="Gene3D" id="1.20.1280.50">
    <property type="match status" value="1"/>
</dbReference>
<dbReference type="InterPro" id="IPR036047">
    <property type="entry name" value="F-box-like_dom_sf"/>
</dbReference>
<evidence type="ECO:0008006" key="5">
    <source>
        <dbReference type="Google" id="ProtNLM"/>
    </source>
</evidence>
<feature type="domain" description="F-box associated beta-propeller type 1" evidence="1">
    <location>
        <begin position="112"/>
        <end position="223"/>
    </location>
</feature>
<dbReference type="CDD" id="cd09917">
    <property type="entry name" value="F-box_SF"/>
    <property type="match status" value="1"/>
</dbReference>
<dbReference type="SUPFAM" id="SSF81383">
    <property type="entry name" value="F-box domain"/>
    <property type="match status" value="1"/>
</dbReference>
<feature type="domain" description="F-box associated beta-propeller type 1" evidence="1">
    <location>
        <begin position="533"/>
        <end position="674"/>
    </location>
</feature>
<dbReference type="NCBIfam" id="TIGR01640">
    <property type="entry name" value="F_box_assoc_1"/>
    <property type="match status" value="1"/>
</dbReference>
<dbReference type="EnsemblPlants" id="AUR62019960-RA">
    <property type="protein sequence ID" value="AUR62019960-RA:cds"/>
    <property type="gene ID" value="AUR62019960"/>
</dbReference>
<organism evidence="3 4">
    <name type="scientific">Chenopodium quinoa</name>
    <name type="common">Quinoa</name>
    <dbReference type="NCBI Taxonomy" id="63459"/>
    <lineage>
        <taxon>Eukaryota</taxon>
        <taxon>Viridiplantae</taxon>
        <taxon>Streptophyta</taxon>
        <taxon>Embryophyta</taxon>
        <taxon>Tracheophyta</taxon>
        <taxon>Spermatophyta</taxon>
        <taxon>Magnoliopsida</taxon>
        <taxon>eudicotyledons</taxon>
        <taxon>Gunneridae</taxon>
        <taxon>Pentapetalae</taxon>
        <taxon>Caryophyllales</taxon>
        <taxon>Chenopodiaceae</taxon>
        <taxon>Chenopodioideae</taxon>
        <taxon>Atripliceae</taxon>
        <taxon>Chenopodium</taxon>
    </lineage>
</organism>
<dbReference type="InterPro" id="IPR055290">
    <property type="entry name" value="At3g26010-like"/>
</dbReference>
<dbReference type="Pfam" id="PF12937">
    <property type="entry name" value="F-box-like"/>
    <property type="match status" value="1"/>
</dbReference>
<name>A0A803LWV9_CHEQI</name>
<evidence type="ECO:0000313" key="3">
    <source>
        <dbReference type="EnsemblPlants" id="AUR62019960-RA:cds"/>
    </source>
</evidence>
<dbReference type="InterPro" id="IPR017451">
    <property type="entry name" value="F-box-assoc_interact_dom"/>
</dbReference>
<reference evidence="3" key="1">
    <citation type="journal article" date="2017" name="Nature">
        <title>The genome of Chenopodium quinoa.</title>
        <authorList>
            <person name="Jarvis D.E."/>
            <person name="Ho Y.S."/>
            <person name="Lightfoot D.J."/>
            <person name="Schmoeckel S.M."/>
            <person name="Li B."/>
            <person name="Borm T.J.A."/>
            <person name="Ohyanagi H."/>
            <person name="Mineta K."/>
            <person name="Michell C.T."/>
            <person name="Saber N."/>
            <person name="Kharbatia N.M."/>
            <person name="Rupper R.R."/>
            <person name="Sharp A.R."/>
            <person name="Dally N."/>
            <person name="Boughton B.A."/>
            <person name="Woo Y.H."/>
            <person name="Gao G."/>
            <person name="Schijlen E.G.W.M."/>
            <person name="Guo X."/>
            <person name="Momin A.A."/>
            <person name="Negrao S."/>
            <person name="Al-Babili S."/>
            <person name="Gehring C."/>
            <person name="Roessner U."/>
            <person name="Jung C."/>
            <person name="Murphy K."/>
            <person name="Arold S.T."/>
            <person name="Gojobori T."/>
            <person name="van der Linden C.G."/>
            <person name="van Loo E.N."/>
            <person name="Jellen E.N."/>
            <person name="Maughan P.J."/>
            <person name="Tester M."/>
        </authorList>
    </citation>
    <scope>NUCLEOTIDE SEQUENCE [LARGE SCALE GENOMIC DNA]</scope>
    <source>
        <strain evidence="3">cv. PI 614886</strain>
    </source>
</reference>
<dbReference type="InterPro" id="IPR006527">
    <property type="entry name" value="F-box-assoc_dom_typ1"/>
</dbReference>
<sequence length="811" mass="92719">MMEEPISDPQSEPTSAEEVAENEDLATEIFSHLSATSLAKCLRVSKLWLSIISNRKFISRHNLLYPPSLSGLYLVPRQTAQHPKIHFLSFKKNTFEVTPFVAFLNSKGFQILQSCNGLLLCRFGLSHYVCNPSLFRLRVLPHCPYMEKEYTLNLAFDPFTSPDYKVVCVQKLNNRQLFHQIAIYSSETRLWSLFQEPVVAPNKLDFNEGVFCNGAIHWLKSKSSGAYLDLKTGILKEMPQTPRHEDSEYKFKYFGKSQGCLIYAVSRAILNEYEFYQMKEDYSGWDLKIQVNPTVMIAKIPAMLRNFLQHPMFSQLQCDVLYVNLAGRDEGAEIVFSVPGDVVIRNLKIKIYQFIPDEFFGASDVTIWYVSNCEGAEHLLIPPCPMTILLLESQAEVLRILSADACALSWAMEIGMCSNPNFDPLTLSGDDEYFSAESSLDIDLPAEFFDGDDELAAGFYFSLPDLWLPEFDYELTEPLCPPMSDHDFLQYYSIFPLSVSGLVLIPKHSPQRSQFEYVSLTQSQTKVPDISFLNSLNLQILQSCIGLLLCFSQSSQKYYICNLATQHPEVLPNFVSATNHFALNLAFDPYTSPYYKIICVQKLELQKPLHQISIYSRETQTWAVSGKPFVAPGDIDFSDGVFCNGAIHWMRRTTIGLYFNVEEEILTKMPKPPLKEGYPLASCEYFGESRGHLHYVVASPELSFLELFEMKEDYSGWFLRSLIDLKSLAKDFPIMARRSSNPHPFLPRYECDVLSVVQGHDDEDLEVALSIPGEVITYNHEKRSAKKLCDLKVRPYERAVWYRVYTSYQVL</sequence>
<dbReference type="PANTHER" id="PTHR35546:SF25">
    <property type="entry name" value="F-BOX DOMAIN-CONTAINING PROTEIN"/>
    <property type="match status" value="1"/>
</dbReference>
<dbReference type="AlphaFoldDB" id="A0A803LWV9"/>
<evidence type="ECO:0000259" key="2">
    <source>
        <dbReference type="Pfam" id="PF12937"/>
    </source>
</evidence>
<evidence type="ECO:0000259" key="1">
    <source>
        <dbReference type="Pfam" id="PF07734"/>
    </source>
</evidence>
<feature type="domain" description="F-box" evidence="2">
    <location>
        <begin position="24"/>
        <end position="55"/>
    </location>
</feature>
<protein>
    <recommendedName>
        <fullName evidence="5">F-box domain-containing protein</fullName>
    </recommendedName>
</protein>
<dbReference type="Gramene" id="AUR62019960-RA">
    <property type="protein sequence ID" value="AUR62019960-RA:cds"/>
    <property type="gene ID" value="AUR62019960"/>
</dbReference>
<proteinExistence type="predicted"/>
<reference evidence="3" key="2">
    <citation type="submission" date="2021-03" db="UniProtKB">
        <authorList>
            <consortium name="EnsemblPlants"/>
        </authorList>
    </citation>
    <scope>IDENTIFICATION</scope>
</reference>
<dbReference type="PANTHER" id="PTHR35546">
    <property type="entry name" value="F-BOX PROTEIN INTERACTION DOMAIN PROTEIN-RELATED"/>
    <property type="match status" value="1"/>
</dbReference>
<evidence type="ECO:0000313" key="4">
    <source>
        <dbReference type="Proteomes" id="UP000596660"/>
    </source>
</evidence>
<dbReference type="InterPro" id="IPR001810">
    <property type="entry name" value="F-box_dom"/>
</dbReference>
<accession>A0A803LWV9</accession>